<dbReference type="AlphaFoldDB" id="A0A8S1XJH5"/>
<name>A0A8S1XJH5_PAROT</name>
<gene>
    <name evidence="1" type="ORF">POCTA_138.1.T1240019</name>
</gene>
<dbReference type="Proteomes" id="UP000683925">
    <property type="component" value="Unassembled WGS sequence"/>
</dbReference>
<reference evidence="1" key="1">
    <citation type="submission" date="2021-01" db="EMBL/GenBank/DDBJ databases">
        <authorList>
            <consortium name="Genoscope - CEA"/>
            <person name="William W."/>
        </authorList>
    </citation>
    <scope>NUCLEOTIDE SEQUENCE</scope>
</reference>
<comment type="caution">
    <text evidence="1">The sequence shown here is derived from an EMBL/GenBank/DDBJ whole genome shotgun (WGS) entry which is preliminary data.</text>
</comment>
<evidence type="ECO:0000313" key="2">
    <source>
        <dbReference type="Proteomes" id="UP000683925"/>
    </source>
</evidence>
<accession>A0A8S1XJH5</accession>
<organism evidence="1 2">
    <name type="scientific">Paramecium octaurelia</name>
    <dbReference type="NCBI Taxonomy" id="43137"/>
    <lineage>
        <taxon>Eukaryota</taxon>
        <taxon>Sar</taxon>
        <taxon>Alveolata</taxon>
        <taxon>Ciliophora</taxon>
        <taxon>Intramacronucleata</taxon>
        <taxon>Oligohymenophorea</taxon>
        <taxon>Peniculida</taxon>
        <taxon>Parameciidae</taxon>
        <taxon>Paramecium</taxon>
    </lineage>
</organism>
<keyword evidence="2" id="KW-1185">Reference proteome</keyword>
<sequence>MEIIFQILKTYIYLFELLFKNATQYFCISGVIHTYNSIRQNHFSSTVLFEYQQYGNNVNVFSQLEPNTNLEIRSKFYPGLEVKLSTQFSMMPSNRKLKQTKLPYPIQIRFTQLIKIPSNYTLQYISDDQYKQMNKYTQIKLIVHLSFRREVLHVSQEIFVQTIDVKYPTVLKILF</sequence>
<proteinExistence type="predicted"/>
<dbReference type="EMBL" id="CAJJDP010000124">
    <property type="protein sequence ID" value="CAD8201295.1"/>
    <property type="molecule type" value="Genomic_DNA"/>
</dbReference>
<protein>
    <submittedName>
        <fullName evidence="1">Uncharacterized protein</fullName>
    </submittedName>
</protein>
<evidence type="ECO:0000313" key="1">
    <source>
        <dbReference type="EMBL" id="CAD8201295.1"/>
    </source>
</evidence>